<accession>A0A4Y7X8Q9</accession>
<dbReference type="GO" id="GO:0005524">
    <property type="term" value="F:ATP binding"/>
    <property type="evidence" value="ECO:0007669"/>
    <property type="project" value="UniProtKB-UniRule"/>
</dbReference>
<evidence type="ECO:0000256" key="7">
    <source>
        <dbReference type="ARBA" id="ARBA00048478"/>
    </source>
</evidence>
<feature type="binding site" evidence="8">
    <location>
        <begin position="10"/>
        <end position="18"/>
    </location>
    <ligand>
        <name>ATP</name>
        <dbReference type="ChEBI" id="CHEBI:30616"/>
    </ligand>
</feature>
<dbReference type="InterPro" id="IPR011994">
    <property type="entry name" value="Cytidylate_kinase_dom"/>
</dbReference>
<evidence type="ECO:0000313" key="11">
    <source>
        <dbReference type="Proteomes" id="UP000297834"/>
    </source>
</evidence>
<evidence type="ECO:0000313" key="10">
    <source>
        <dbReference type="EMBL" id="TEU23019.1"/>
    </source>
</evidence>
<dbReference type="EC" id="2.7.4.25" evidence="8"/>
<proteinExistence type="inferred from homology"/>
<dbReference type="Proteomes" id="UP000297834">
    <property type="component" value="Unassembled WGS sequence"/>
</dbReference>
<dbReference type="OrthoDB" id="9807434at2"/>
<evidence type="ECO:0000256" key="1">
    <source>
        <dbReference type="ARBA" id="ARBA00009427"/>
    </source>
</evidence>
<reference evidence="10 11" key="1">
    <citation type="submission" date="2019-03" db="EMBL/GenBank/DDBJ databases">
        <title>Alkanindiges illinoisensis: a potential pathogenic isolated from ascites of a gastric cancer patient with abdominal metastasis.</title>
        <authorList>
            <person name="Hu X."/>
            <person name="Yang B."/>
            <person name="Yan X."/>
            <person name="Lin L."/>
            <person name="Zhao H."/>
            <person name="Zhou F."/>
            <person name="Su B."/>
            <person name="Chen J."/>
            <person name="Rui Y."/>
            <person name="Wang Q."/>
            <person name="Zheng L."/>
        </authorList>
    </citation>
    <scope>NUCLEOTIDE SEQUENCE [LARGE SCALE GENOMIC DNA]</scope>
    <source>
        <strain evidence="10 11">NFYY 23406</strain>
    </source>
</reference>
<gene>
    <name evidence="8" type="primary">cmk</name>
    <name evidence="10" type="ORF">E2B99_14045</name>
</gene>
<dbReference type="RefSeq" id="WP_134245913.1">
    <property type="nucleotide sequence ID" value="NZ_SNTY01000088.1"/>
</dbReference>
<feature type="domain" description="Cytidylate kinase" evidence="9">
    <location>
        <begin position="6"/>
        <end position="222"/>
    </location>
</feature>
<name>A0A4Y7X8Q9_9GAMM</name>
<dbReference type="SUPFAM" id="SSF52540">
    <property type="entry name" value="P-loop containing nucleoside triphosphate hydrolases"/>
    <property type="match status" value="1"/>
</dbReference>
<dbReference type="Pfam" id="PF02224">
    <property type="entry name" value="Cytidylate_kin"/>
    <property type="match status" value="1"/>
</dbReference>
<comment type="similarity">
    <text evidence="1 8">Belongs to the cytidylate kinase family. Type 1 subfamily.</text>
</comment>
<comment type="caution">
    <text evidence="10">The sequence shown here is derived from an EMBL/GenBank/DDBJ whole genome shotgun (WGS) entry which is preliminary data.</text>
</comment>
<evidence type="ECO:0000256" key="6">
    <source>
        <dbReference type="ARBA" id="ARBA00047615"/>
    </source>
</evidence>
<dbReference type="PANTHER" id="PTHR21299:SF2">
    <property type="entry name" value="CYTIDYLATE KINASE"/>
    <property type="match status" value="1"/>
</dbReference>
<dbReference type="AlphaFoldDB" id="A0A4Y7X8Q9"/>
<dbReference type="Gene3D" id="3.40.50.300">
    <property type="entry name" value="P-loop containing nucleotide triphosphate hydrolases"/>
    <property type="match status" value="1"/>
</dbReference>
<dbReference type="InterPro" id="IPR027417">
    <property type="entry name" value="P-loop_NTPase"/>
</dbReference>
<keyword evidence="11" id="KW-1185">Reference proteome</keyword>
<evidence type="ECO:0000256" key="2">
    <source>
        <dbReference type="ARBA" id="ARBA00022679"/>
    </source>
</evidence>
<dbReference type="STRING" id="1120977.GCA_000619845_00874"/>
<dbReference type="InterPro" id="IPR003136">
    <property type="entry name" value="Cytidylate_kin"/>
</dbReference>
<keyword evidence="3 8" id="KW-0547">Nucleotide-binding</keyword>
<dbReference type="CDD" id="cd02020">
    <property type="entry name" value="CMPK"/>
    <property type="match status" value="1"/>
</dbReference>
<keyword evidence="4 8" id="KW-0418">Kinase</keyword>
<organism evidence="10 11">
    <name type="scientific">Alkanindiges illinoisensis</name>
    <dbReference type="NCBI Taxonomy" id="197183"/>
    <lineage>
        <taxon>Bacteria</taxon>
        <taxon>Pseudomonadati</taxon>
        <taxon>Pseudomonadota</taxon>
        <taxon>Gammaproteobacteria</taxon>
        <taxon>Moraxellales</taxon>
        <taxon>Moraxellaceae</taxon>
        <taxon>Alkanindiges</taxon>
    </lineage>
</organism>
<sequence length="232" mass="25246">MSVFVITIDGPSGSGKGTLAGKLARHYGYHFLDSGALYRLLGLAAYQADLLQEPLNLPALEHLAASLDIQFIVQDNQGTQILLNGQDVTDQIRTEEVGSMASKVAVIPSLREALFKRQRDFARAPGLVADGRDMGTVVFPDAPAKIYLTASAEARAGRRVKQLQDMGVDAKIDAILADLQTRDKRDMERTVAPLKPAHDALVIDSSVLTIDQVLKTLIDYIDSRYQTTVNSP</sequence>
<dbReference type="EMBL" id="SNTY01000088">
    <property type="protein sequence ID" value="TEU23019.1"/>
    <property type="molecule type" value="Genomic_DNA"/>
</dbReference>
<comment type="subcellular location">
    <subcellularLocation>
        <location evidence="8">Cytoplasm</location>
    </subcellularLocation>
</comment>
<keyword evidence="8" id="KW-0963">Cytoplasm</keyword>
<dbReference type="GO" id="GO:0006220">
    <property type="term" value="P:pyrimidine nucleotide metabolic process"/>
    <property type="evidence" value="ECO:0007669"/>
    <property type="project" value="UniProtKB-UniRule"/>
</dbReference>
<dbReference type="HAMAP" id="MF_00238">
    <property type="entry name" value="Cytidyl_kinase_type1"/>
    <property type="match status" value="1"/>
</dbReference>
<comment type="catalytic activity">
    <reaction evidence="7 8">
        <text>CMP + ATP = CDP + ADP</text>
        <dbReference type="Rhea" id="RHEA:11600"/>
        <dbReference type="ChEBI" id="CHEBI:30616"/>
        <dbReference type="ChEBI" id="CHEBI:58069"/>
        <dbReference type="ChEBI" id="CHEBI:60377"/>
        <dbReference type="ChEBI" id="CHEBI:456216"/>
        <dbReference type="EC" id="2.7.4.25"/>
    </reaction>
</comment>
<protein>
    <recommendedName>
        <fullName evidence="8">Cytidylate kinase</fullName>
        <shortName evidence="8">CK</shortName>
        <ecNumber evidence="8">2.7.4.25</ecNumber>
    </recommendedName>
    <alternativeName>
        <fullName evidence="8">Cytidine monophosphate kinase</fullName>
        <shortName evidence="8">CMP kinase</shortName>
    </alternativeName>
</protein>
<evidence type="ECO:0000256" key="8">
    <source>
        <dbReference type="HAMAP-Rule" id="MF_00238"/>
    </source>
</evidence>
<dbReference type="NCBIfam" id="TIGR00017">
    <property type="entry name" value="cmk"/>
    <property type="match status" value="1"/>
</dbReference>
<evidence type="ECO:0000256" key="3">
    <source>
        <dbReference type="ARBA" id="ARBA00022741"/>
    </source>
</evidence>
<dbReference type="GO" id="GO:0015949">
    <property type="term" value="P:nucleobase-containing small molecule interconversion"/>
    <property type="evidence" value="ECO:0007669"/>
    <property type="project" value="TreeGrafter"/>
</dbReference>
<comment type="catalytic activity">
    <reaction evidence="6 8">
        <text>dCMP + ATP = dCDP + ADP</text>
        <dbReference type="Rhea" id="RHEA:25094"/>
        <dbReference type="ChEBI" id="CHEBI:30616"/>
        <dbReference type="ChEBI" id="CHEBI:57566"/>
        <dbReference type="ChEBI" id="CHEBI:58593"/>
        <dbReference type="ChEBI" id="CHEBI:456216"/>
        <dbReference type="EC" id="2.7.4.25"/>
    </reaction>
</comment>
<keyword evidence="5 8" id="KW-0067">ATP-binding</keyword>
<dbReference type="GO" id="GO:0036430">
    <property type="term" value="F:CMP kinase activity"/>
    <property type="evidence" value="ECO:0007669"/>
    <property type="project" value="RHEA"/>
</dbReference>
<evidence type="ECO:0000256" key="4">
    <source>
        <dbReference type="ARBA" id="ARBA00022777"/>
    </source>
</evidence>
<evidence type="ECO:0000259" key="9">
    <source>
        <dbReference type="Pfam" id="PF02224"/>
    </source>
</evidence>
<dbReference type="GO" id="GO:0036431">
    <property type="term" value="F:dCMP kinase activity"/>
    <property type="evidence" value="ECO:0007669"/>
    <property type="project" value="InterPro"/>
</dbReference>
<dbReference type="GO" id="GO:0005829">
    <property type="term" value="C:cytosol"/>
    <property type="evidence" value="ECO:0007669"/>
    <property type="project" value="TreeGrafter"/>
</dbReference>
<evidence type="ECO:0000256" key="5">
    <source>
        <dbReference type="ARBA" id="ARBA00022840"/>
    </source>
</evidence>
<keyword evidence="2 8" id="KW-0808">Transferase</keyword>
<dbReference type="PANTHER" id="PTHR21299">
    <property type="entry name" value="CYTIDYLATE KINASE/PANTOATE-BETA-ALANINE LIGASE"/>
    <property type="match status" value="1"/>
</dbReference>